<dbReference type="Proteomes" id="UP000070188">
    <property type="component" value="Unassembled WGS sequence"/>
</dbReference>
<dbReference type="EMBL" id="LAXD01000001">
    <property type="protein sequence ID" value="KWX03248.1"/>
    <property type="molecule type" value="Genomic_DNA"/>
</dbReference>
<feature type="domain" description="Transglycosylase SLT" evidence="1">
    <location>
        <begin position="31"/>
        <end position="140"/>
    </location>
</feature>
<dbReference type="SUPFAM" id="SSF54001">
    <property type="entry name" value="Cysteine proteinases"/>
    <property type="match status" value="1"/>
</dbReference>
<evidence type="ECO:0000313" key="3">
    <source>
        <dbReference type="Proteomes" id="UP000070188"/>
    </source>
</evidence>
<proteinExistence type="predicted"/>
<dbReference type="STRING" id="1469144.LI90_4299"/>
<protein>
    <submittedName>
        <fullName evidence="2">NLP/P60 protein</fullName>
    </submittedName>
</protein>
<dbReference type="PANTHER" id="PTHR37423:SF2">
    <property type="entry name" value="MEMBRANE-BOUND LYTIC MUREIN TRANSGLYCOSYLASE C"/>
    <property type="match status" value="1"/>
</dbReference>
<gene>
    <name evidence="2" type="ORF">LI90_4299</name>
</gene>
<evidence type="ECO:0000313" key="2">
    <source>
        <dbReference type="EMBL" id="KWX03248.1"/>
    </source>
</evidence>
<name>A0A132MZC3_9ACTN</name>
<sequence>MAIVGEADTAAAYGGIRADAVPAYLIPWYTRAARQCSGITPALLAAQGYQESRFNPRAVSPKGAAGIAQFMPTTWARWGRDDDGNGVSSPFDVGDAIMAQGRLMCALLDKAAASGYPGDPIALALAGYNAGWGAVELYRRVPPYPETQNYVAEITRRAREWATPGGTIAGSGGTFHDGTHRIAIPRANPRSTRAAIAWARQQAGTYGWFRRCLNFTARAYGWQRAGVDYAIDHYYVVPARMRHDGDRNPPPGALLYWRIPGQRAGHVSIYLGDGLIASNDILAKGRIDIVPADLIEKKWGARYVGWTVPYFPHAVR</sequence>
<reference evidence="3" key="1">
    <citation type="submission" date="2015-04" db="EMBL/GenBank/DDBJ databases">
        <title>Physiological reanalysis, assessment of diazotrophy, and genome sequences of multiple isolates of Streptomyces thermoautotrophicus.</title>
        <authorList>
            <person name="MacKellar D.C."/>
            <person name="Lieber L."/>
            <person name="Norman J."/>
            <person name="Bolger A."/>
            <person name="Tobin C."/>
            <person name="Murray J.W."/>
            <person name="Chang R."/>
            <person name="Ford T."/>
            <person name="Nguyen P.Q."/>
            <person name="Woodward J."/>
            <person name="Permingeat H."/>
            <person name="Joshi N.S."/>
            <person name="Silver P.A."/>
            <person name="Usadel B."/>
            <person name="Rutherford A.W."/>
            <person name="Friesen M."/>
            <person name="Prell J."/>
        </authorList>
    </citation>
    <scope>NUCLEOTIDE SEQUENCE [LARGE SCALE GENOMIC DNA]</scope>
    <source>
        <strain evidence="3">H1</strain>
    </source>
</reference>
<dbReference type="AlphaFoldDB" id="A0A132MZC3"/>
<dbReference type="PANTHER" id="PTHR37423">
    <property type="entry name" value="SOLUBLE LYTIC MUREIN TRANSGLYCOSYLASE-RELATED"/>
    <property type="match status" value="1"/>
</dbReference>
<dbReference type="SUPFAM" id="SSF53955">
    <property type="entry name" value="Lysozyme-like"/>
    <property type="match status" value="1"/>
</dbReference>
<keyword evidence="3" id="KW-1185">Reference proteome</keyword>
<dbReference type="InterPro" id="IPR038765">
    <property type="entry name" value="Papain-like_cys_pep_sf"/>
</dbReference>
<dbReference type="InterPro" id="IPR023346">
    <property type="entry name" value="Lysozyme-like_dom_sf"/>
</dbReference>
<dbReference type="PATRIC" id="fig|1469144.10.peg.4612"/>
<dbReference type="InterPro" id="IPR008258">
    <property type="entry name" value="Transglycosylase_SLT_dom_1"/>
</dbReference>
<evidence type="ECO:0000259" key="1">
    <source>
        <dbReference type="Pfam" id="PF01464"/>
    </source>
</evidence>
<accession>A0A132MZC3</accession>
<dbReference type="Pfam" id="PF01464">
    <property type="entry name" value="SLT"/>
    <property type="match status" value="1"/>
</dbReference>
<comment type="caution">
    <text evidence="2">The sequence shown here is derived from an EMBL/GenBank/DDBJ whole genome shotgun (WGS) entry which is preliminary data.</text>
</comment>
<organism evidence="2 3">
    <name type="scientific">Carbonactinospora thermoautotrophica</name>
    <dbReference type="NCBI Taxonomy" id="1469144"/>
    <lineage>
        <taxon>Bacteria</taxon>
        <taxon>Bacillati</taxon>
        <taxon>Actinomycetota</taxon>
        <taxon>Actinomycetes</taxon>
        <taxon>Kitasatosporales</taxon>
        <taxon>Carbonactinosporaceae</taxon>
        <taxon>Carbonactinospora</taxon>
    </lineage>
</organism>
<dbReference type="Gene3D" id="1.10.530.10">
    <property type="match status" value="1"/>
</dbReference>
<dbReference type="CDD" id="cd13399">
    <property type="entry name" value="Slt35-like"/>
    <property type="match status" value="1"/>
</dbReference>